<accession>A0A381XN44</accession>
<gene>
    <name evidence="1" type="ORF">METZ01_LOCUS119050</name>
</gene>
<dbReference type="AlphaFoldDB" id="A0A381XN44"/>
<sequence length="120" mass="13383">MANLKDIEMWQNTPPNLEDKFKINAVKTLLRQSARYTAAAEQDKNPLIALLHSNYGAAYLFALRDISSDNDIKAIMNVDIHKFAKKVTDIQDKSSKKVSATCPNMAGNVDKYLLKIAGDL</sequence>
<proteinExistence type="predicted"/>
<evidence type="ECO:0000313" key="1">
    <source>
        <dbReference type="EMBL" id="SVA66196.1"/>
    </source>
</evidence>
<reference evidence="1" key="1">
    <citation type="submission" date="2018-05" db="EMBL/GenBank/DDBJ databases">
        <authorList>
            <person name="Lanie J.A."/>
            <person name="Ng W.-L."/>
            <person name="Kazmierczak K.M."/>
            <person name="Andrzejewski T.M."/>
            <person name="Davidsen T.M."/>
            <person name="Wayne K.J."/>
            <person name="Tettelin H."/>
            <person name="Glass J.I."/>
            <person name="Rusch D."/>
            <person name="Podicherti R."/>
            <person name="Tsui H.-C.T."/>
            <person name="Winkler M.E."/>
        </authorList>
    </citation>
    <scope>NUCLEOTIDE SEQUENCE</scope>
</reference>
<protein>
    <submittedName>
        <fullName evidence="1">Uncharacterized protein</fullName>
    </submittedName>
</protein>
<organism evidence="1">
    <name type="scientific">marine metagenome</name>
    <dbReference type="NCBI Taxonomy" id="408172"/>
    <lineage>
        <taxon>unclassified sequences</taxon>
        <taxon>metagenomes</taxon>
        <taxon>ecological metagenomes</taxon>
    </lineage>
</organism>
<name>A0A381XN44_9ZZZZ</name>
<dbReference type="EMBL" id="UINC01015780">
    <property type="protein sequence ID" value="SVA66196.1"/>
    <property type="molecule type" value="Genomic_DNA"/>
</dbReference>